<reference evidence="1" key="1">
    <citation type="submission" date="2020-10" db="EMBL/GenBank/DDBJ databases">
        <authorList>
            <person name="Castelo-Branco R."/>
            <person name="Eusebio N."/>
            <person name="Adriana R."/>
            <person name="Vieira A."/>
            <person name="Brugerolle De Fraissinette N."/>
            <person name="Rezende De Castro R."/>
            <person name="Schneider M.P."/>
            <person name="Vasconcelos V."/>
            <person name="Leao P.N."/>
        </authorList>
    </citation>
    <scope>NUCLEOTIDE SEQUENCE</scope>
    <source>
        <strain evidence="1">LEGE 07157</strain>
    </source>
</reference>
<protein>
    <submittedName>
        <fullName evidence="1">Uncharacterized protein</fullName>
    </submittedName>
</protein>
<proteinExistence type="predicted"/>
<accession>A0A8J7IT17</accession>
<comment type="caution">
    <text evidence="1">The sequence shown here is derived from an EMBL/GenBank/DDBJ whole genome shotgun (WGS) entry which is preliminary data.</text>
</comment>
<dbReference type="AlphaFoldDB" id="A0A8J7IT17"/>
<dbReference type="EMBL" id="JADEWZ010000015">
    <property type="protein sequence ID" value="MBE9116552.1"/>
    <property type="molecule type" value="Genomic_DNA"/>
</dbReference>
<keyword evidence="2" id="KW-1185">Reference proteome</keyword>
<organism evidence="1 2">
    <name type="scientific">Lusitaniella coriacea LEGE 07157</name>
    <dbReference type="NCBI Taxonomy" id="945747"/>
    <lineage>
        <taxon>Bacteria</taxon>
        <taxon>Bacillati</taxon>
        <taxon>Cyanobacteriota</taxon>
        <taxon>Cyanophyceae</taxon>
        <taxon>Spirulinales</taxon>
        <taxon>Lusitaniellaceae</taxon>
        <taxon>Lusitaniella</taxon>
    </lineage>
</organism>
<dbReference type="RefSeq" id="WP_194029688.1">
    <property type="nucleotide sequence ID" value="NZ_JADEWZ010000015.1"/>
</dbReference>
<name>A0A8J7IT17_9CYAN</name>
<evidence type="ECO:0000313" key="2">
    <source>
        <dbReference type="Proteomes" id="UP000654482"/>
    </source>
</evidence>
<sequence length="69" mass="7985">MTPIILRQLWSLIENTHTSILLGQDDSSLVDWLLNRLKAQQSLEQYDTEVLSGYIRSRTSLIRDIAAQR</sequence>
<evidence type="ECO:0000313" key="1">
    <source>
        <dbReference type="EMBL" id="MBE9116552.1"/>
    </source>
</evidence>
<dbReference type="Proteomes" id="UP000654482">
    <property type="component" value="Unassembled WGS sequence"/>
</dbReference>
<gene>
    <name evidence="1" type="ORF">IQ249_11640</name>
</gene>